<keyword evidence="2" id="KW-0175">Coiled coil</keyword>
<reference evidence="3 4" key="1">
    <citation type="submission" date="2014-06" db="EMBL/GenBank/DDBJ databases">
        <authorList>
            <person name="Swart Estienne"/>
        </authorList>
    </citation>
    <scope>NUCLEOTIDE SEQUENCE [LARGE SCALE GENOMIC DNA]</scope>
    <source>
        <strain evidence="3 4">130c</strain>
    </source>
</reference>
<proteinExistence type="inferred from homology"/>
<comment type="similarity">
    <text evidence="1">Belongs to the CDK5RAP3 family.</text>
</comment>
<dbReference type="GO" id="GO:0012505">
    <property type="term" value="C:endomembrane system"/>
    <property type="evidence" value="ECO:0007669"/>
    <property type="project" value="TreeGrafter"/>
</dbReference>
<dbReference type="GO" id="GO:0007346">
    <property type="term" value="P:regulation of mitotic cell cycle"/>
    <property type="evidence" value="ECO:0007669"/>
    <property type="project" value="TreeGrafter"/>
</dbReference>
<evidence type="ECO:0000256" key="1">
    <source>
        <dbReference type="ARBA" id="ARBA00007478"/>
    </source>
</evidence>
<dbReference type="OrthoDB" id="287425at2759"/>
<organism evidence="3 4">
    <name type="scientific">Stylonychia lemnae</name>
    <name type="common">Ciliate</name>
    <dbReference type="NCBI Taxonomy" id="5949"/>
    <lineage>
        <taxon>Eukaryota</taxon>
        <taxon>Sar</taxon>
        <taxon>Alveolata</taxon>
        <taxon>Ciliophora</taxon>
        <taxon>Intramacronucleata</taxon>
        <taxon>Spirotrichea</taxon>
        <taxon>Stichotrichia</taxon>
        <taxon>Sporadotrichida</taxon>
        <taxon>Oxytrichidae</taxon>
        <taxon>Stylonychinae</taxon>
        <taxon>Stylonychia</taxon>
    </lineage>
</organism>
<evidence type="ECO:0000313" key="4">
    <source>
        <dbReference type="Proteomes" id="UP000039865"/>
    </source>
</evidence>
<dbReference type="PANTHER" id="PTHR14894:SF0">
    <property type="entry name" value="CDK5 REGULATORY SUBUNIT-ASSOCIATED PROTEIN 3"/>
    <property type="match status" value="1"/>
</dbReference>
<accession>A0A078A3U0</accession>
<sequence length="507" mass="59111">MSGGQKLNLDIPFKTICNWMQDRRLLPQDWVQKLKAAQIKSEQLRNTFPNNHAEEAIKKLKQGIAQKGEEFLYRDAKDVFEKLTTNTEEGKQKSFLGRYKSPLVIEWQLLLRIYESDLLYLAEYGKIIQQVHGFDIPSSRKQLQSMSKQLTEGSQKKNDLKRLIGEQDKKFNEDCTKMGIIPTVDASGMERQAIRMVEQLIQKFKHIEGCIQQKNIKNLIAYYQEFNSDFEALPMLKYISAQGDENLAIYNYKKVNTAAKNIPQDLALREQHKYDLYAKFDQIVFKEEEVFEIQLEDDQPAASGNIEIEWNQIDDTSGQDAAWEIVQKESEKEDKAQYNDEETLLYNQETRQILINDLEEVEFFLRQRLSELSQKDQATYQMYIESQSRKEIIKQCDQADFVKQTLADVEKIKDAINHKDILQLIVLRQKPKIAASRIVQKLQGPIKLKEKYETNIVNIDKKEKELVKEIEQLKKTIESDSKSVNDLVAILQKDLSEKLKANVRVSL</sequence>
<dbReference type="Pfam" id="PF05600">
    <property type="entry name" value="CDK5RAP3"/>
    <property type="match status" value="1"/>
</dbReference>
<dbReference type="InterPro" id="IPR008491">
    <property type="entry name" value="CDK5RAP3"/>
</dbReference>
<keyword evidence="4" id="KW-1185">Reference proteome</keyword>
<dbReference type="InParanoid" id="A0A078A3U0"/>
<name>A0A078A3U0_STYLE</name>
<feature type="coiled-coil region" evidence="2">
    <location>
        <begin position="449"/>
        <end position="479"/>
    </location>
</feature>
<dbReference type="PANTHER" id="PTHR14894">
    <property type="entry name" value="CDK5 REGULATORY SUBUNIT-ASSOCIATED PROTEIN 3"/>
    <property type="match status" value="1"/>
</dbReference>
<evidence type="ECO:0000313" key="3">
    <source>
        <dbReference type="EMBL" id="CDW76193.1"/>
    </source>
</evidence>
<dbReference type="AlphaFoldDB" id="A0A078A3U0"/>
<dbReference type="OMA" id="RHLNDNI"/>
<dbReference type="EMBL" id="CCKQ01005039">
    <property type="protein sequence ID" value="CDW76193.1"/>
    <property type="molecule type" value="Genomic_DNA"/>
</dbReference>
<gene>
    <name evidence="3" type="primary">Contig8601.g9184</name>
    <name evidence="3" type="ORF">STYLEM_5192</name>
</gene>
<dbReference type="Proteomes" id="UP000039865">
    <property type="component" value="Unassembled WGS sequence"/>
</dbReference>
<evidence type="ECO:0000256" key="2">
    <source>
        <dbReference type="SAM" id="Coils"/>
    </source>
</evidence>
<protein>
    <recommendedName>
        <fullName evidence="5">Cdk5 regulatory subunit-associated protein 3</fullName>
    </recommendedName>
</protein>
<evidence type="ECO:0008006" key="5">
    <source>
        <dbReference type="Google" id="ProtNLM"/>
    </source>
</evidence>